<evidence type="ECO:0000256" key="3">
    <source>
        <dbReference type="ARBA" id="ARBA00022829"/>
    </source>
</evidence>
<keyword evidence="3" id="KW-0159">Chromosome partition</keyword>
<accession>A0A0W0XTA5</accession>
<dbReference type="Pfam" id="PF04079">
    <property type="entry name" value="SMC_ScpB"/>
    <property type="match status" value="1"/>
</dbReference>
<dbReference type="SUPFAM" id="SSF46785">
    <property type="entry name" value="Winged helix' DNA-binding domain"/>
    <property type="match status" value="2"/>
</dbReference>
<keyword evidence="2" id="KW-0132">Cell division</keyword>
<organism evidence="5 6">
    <name type="scientific">Legionella quinlivanii</name>
    <dbReference type="NCBI Taxonomy" id="45073"/>
    <lineage>
        <taxon>Bacteria</taxon>
        <taxon>Pseudomonadati</taxon>
        <taxon>Pseudomonadota</taxon>
        <taxon>Gammaproteobacteria</taxon>
        <taxon>Legionellales</taxon>
        <taxon>Legionellaceae</taxon>
        <taxon>Legionella</taxon>
    </lineage>
</organism>
<dbReference type="EMBL" id="LNYS01000018">
    <property type="protein sequence ID" value="KTD48023.1"/>
    <property type="molecule type" value="Genomic_DNA"/>
</dbReference>
<dbReference type="Gene3D" id="1.10.10.10">
    <property type="entry name" value="Winged helix-like DNA-binding domain superfamily/Winged helix DNA-binding domain"/>
    <property type="match status" value="2"/>
</dbReference>
<name>A0A0W0XTA5_9GAMM</name>
<evidence type="ECO:0000313" key="6">
    <source>
        <dbReference type="Proteomes" id="UP000054618"/>
    </source>
</evidence>
<dbReference type="PATRIC" id="fig|45073.5.peg.2416"/>
<dbReference type="InterPro" id="IPR036388">
    <property type="entry name" value="WH-like_DNA-bd_sf"/>
</dbReference>
<dbReference type="OrthoDB" id="9806226at2"/>
<evidence type="ECO:0000256" key="2">
    <source>
        <dbReference type="ARBA" id="ARBA00022618"/>
    </source>
</evidence>
<gene>
    <name evidence="5" type="primary">scpB</name>
    <name evidence="5" type="ORF">Lqui_2287</name>
</gene>
<keyword evidence="6" id="KW-1185">Reference proteome</keyword>
<dbReference type="InterPro" id="IPR036390">
    <property type="entry name" value="WH_DNA-bd_sf"/>
</dbReference>
<dbReference type="STRING" id="45073.Lqui_2287"/>
<comment type="caution">
    <text evidence="5">The sequence shown here is derived from an EMBL/GenBank/DDBJ whole genome shotgun (WGS) entry which is preliminary data.</text>
</comment>
<evidence type="ECO:0000256" key="1">
    <source>
        <dbReference type="ARBA" id="ARBA00022490"/>
    </source>
</evidence>
<dbReference type="InterPro" id="IPR005234">
    <property type="entry name" value="ScpB_csome_segregation"/>
</dbReference>
<keyword evidence="1" id="KW-0963">Cytoplasm</keyword>
<protein>
    <submittedName>
        <fullName evidence="5">Segregation and condensation protein B</fullName>
    </submittedName>
</protein>
<dbReference type="GO" id="GO:0051301">
    <property type="term" value="P:cell division"/>
    <property type="evidence" value="ECO:0007669"/>
    <property type="project" value="UniProtKB-KW"/>
</dbReference>
<dbReference type="PANTHER" id="PTHR34298:SF2">
    <property type="entry name" value="SEGREGATION AND CONDENSATION PROTEIN B"/>
    <property type="match status" value="1"/>
</dbReference>
<dbReference type="AlphaFoldDB" id="A0A0W0XTA5"/>
<dbReference type="Proteomes" id="UP000054618">
    <property type="component" value="Unassembled WGS sequence"/>
</dbReference>
<reference evidence="5 6" key="1">
    <citation type="submission" date="2015-11" db="EMBL/GenBank/DDBJ databases">
        <title>Genomic analysis of 38 Legionella species identifies large and diverse effector repertoires.</title>
        <authorList>
            <person name="Burstein D."/>
            <person name="Amaro F."/>
            <person name="Zusman T."/>
            <person name="Lifshitz Z."/>
            <person name="Cohen O."/>
            <person name="Gilbert J.A."/>
            <person name="Pupko T."/>
            <person name="Shuman H.A."/>
            <person name="Segal G."/>
        </authorList>
    </citation>
    <scope>NUCLEOTIDE SEQUENCE [LARGE SCALE GENOMIC DNA]</scope>
    <source>
        <strain evidence="5 6">CDC#1442-AUS-E</strain>
    </source>
</reference>
<proteinExistence type="predicted"/>
<sequence>MDEINLRGILEALLMSSESPLTIEQLQSVFDECPPEKEIIKQELANLARQYNNTGIELKQLASGFCIQTRAKYSYWVNRLNAEKPVKYSRALLETLAIIAYRQPVTRADIEEIRGVAVSTAIIKTLLERNWIRAAGYRDVPGRPAVYITTKFFLDYFNLSSIHQLPPLPRFEDMPSGKTEQSVDAKEECVEL</sequence>
<evidence type="ECO:0000313" key="5">
    <source>
        <dbReference type="EMBL" id="KTD48023.1"/>
    </source>
</evidence>
<dbReference type="PIRSF" id="PIRSF019345">
    <property type="entry name" value="ScpB"/>
    <property type="match status" value="1"/>
</dbReference>
<dbReference type="PANTHER" id="PTHR34298">
    <property type="entry name" value="SEGREGATION AND CONDENSATION PROTEIN B"/>
    <property type="match status" value="1"/>
</dbReference>
<evidence type="ECO:0000256" key="4">
    <source>
        <dbReference type="ARBA" id="ARBA00023306"/>
    </source>
</evidence>
<dbReference type="NCBIfam" id="TIGR00281">
    <property type="entry name" value="SMC-Scp complex subunit ScpB"/>
    <property type="match status" value="1"/>
</dbReference>
<dbReference type="RefSeq" id="WP_058508369.1">
    <property type="nucleotide sequence ID" value="NZ_CAAAIK010000009.1"/>
</dbReference>
<keyword evidence="4" id="KW-0131">Cell cycle</keyword>
<dbReference type="GO" id="GO:0051304">
    <property type="term" value="P:chromosome separation"/>
    <property type="evidence" value="ECO:0007669"/>
    <property type="project" value="InterPro"/>
</dbReference>